<dbReference type="CDD" id="cd00636">
    <property type="entry name" value="TroA-like"/>
    <property type="match status" value="1"/>
</dbReference>
<organism evidence="2 3">
    <name type="scientific">Planobacterium oryzisoli</name>
    <dbReference type="NCBI Taxonomy" id="2771435"/>
    <lineage>
        <taxon>Bacteria</taxon>
        <taxon>Pseudomonadati</taxon>
        <taxon>Bacteroidota</taxon>
        <taxon>Flavobacteriia</taxon>
        <taxon>Flavobacteriales</taxon>
        <taxon>Weeksellaceae</taxon>
        <taxon>Chryseobacterium group</taxon>
        <taxon>Chryseobacterium</taxon>
    </lineage>
</organism>
<dbReference type="InterPro" id="IPR002491">
    <property type="entry name" value="ABC_transptr_periplasmic_BD"/>
</dbReference>
<evidence type="ECO:0000259" key="1">
    <source>
        <dbReference type="PROSITE" id="PS50983"/>
    </source>
</evidence>
<dbReference type="PROSITE" id="PS50983">
    <property type="entry name" value="FE_B12_PBP"/>
    <property type="match status" value="1"/>
</dbReference>
<accession>A0A931E4V8</accession>
<gene>
    <name evidence="2" type="ORF">IC612_02625</name>
</gene>
<dbReference type="AlphaFoldDB" id="A0A931E4V8"/>
<dbReference type="Pfam" id="PF01497">
    <property type="entry name" value="Peripla_BP_2"/>
    <property type="match status" value="1"/>
</dbReference>
<keyword evidence="3" id="KW-1185">Reference proteome</keyword>
<comment type="caution">
    <text evidence="2">The sequence shown here is derived from an EMBL/GenBank/DDBJ whole genome shotgun (WGS) entry which is preliminary data.</text>
</comment>
<evidence type="ECO:0000313" key="3">
    <source>
        <dbReference type="Proteomes" id="UP000694480"/>
    </source>
</evidence>
<dbReference type="PANTHER" id="PTHR30535">
    <property type="entry name" value="VITAMIN B12-BINDING PROTEIN"/>
    <property type="match status" value="1"/>
</dbReference>
<dbReference type="PANTHER" id="PTHR30535:SF34">
    <property type="entry name" value="MOLYBDATE-BINDING PROTEIN MOLA"/>
    <property type="match status" value="1"/>
</dbReference>
<dbReference type="SUPFAM" id="SSF53807">
    <property type="entry name" value="Helical backbone' metal receptor"/>
    <property type="match status" value="1"/>
</dbReference>
<feature type="domain" description="Fe/B12 periplasmic-binding" evidence="1">
    <location>
        <begin position="1"/>
        <end position="263"/>
    </location>
</feature>
<dbReference type="EMBL" id="JADKYY010000002">
    <property type="protein sequence ID" value="MBF5026690.1"/>
    <property type="molecule type" value="Genomic_DNA"/>
</dbReference>
<dbReference type="Proteomes" id="UP000694480">
    <property type="component" value="Unassembled WGS sequence"/>
</dbReference>
<evidence type="ECO:0000313" key="2">
    <source>
        <dbReference type="EMBL" id="MBF5026690.1"/>
    </source>
</evidence>
<dbReference type="RefSeq" id="WP_194738617.1">
    <property type="nucleotide sequence ID" value="NZ_JADKYY010000002.1"/>
</dbReference>
<dbReference type="Gene3D" id="3.40.50.1980">
    <property type="entry name" value="Nitrogenase molybdenum iron protein domain"/>
    <property type="match status" value="2"/>
</dbReference>
<sequence>MGYITALHLESSVVGVSSPEYIYSSVLRSAVEKQQIQNVGNEQKYDVERILSLQPDAVFTNYLSSFESTYKMLRDNGVTVIFLDEYKESVPLDKTKYLLLFGKLFNKEKQAQTLLESVTASYNTMRSKIQDKSNMPQVLVNEMYGNHWFVPGNESQLANFIAHAGGKYIFSKLPGEQAVPLSFEQVLVESNGANVWINAGNHLSRKQMLALNPLYSKLDVFNNGRIYSITGRIKGKSNDFFESGVVRADIVLKDYIRIFHPDLVPGGQLFYLKEIK</sequence>
<dbReference type="InterPro" id="IPR050902">
    <property type="entry name" value="ABC_Transporter_SBP"/>
</dbReference>
<protein>
    <submittedName>
        <fullName evidence="2">ABC transporter substrate-binding protein</fullName>
    </submittedName>
</protein>
<dbReference type="GO" id="GO:0071281">
    <property type="term" value="P:cellular response to iron ion"/>
    <property type="evidence" value="ECO:0007669"/>
    <property type="project" value="TreeGrafter"/>
</dbReference>
<proteinExistence type="predicted"/>
<reference evidence="2" key="1">
    <citation type="submission" date="2020-11" db="EMBL/GenBank/DDBJ databases">
        <title>Genome seq and assembly of Planobacterium sp.</title>
        <authorList>
            <person name="Chhetri G."/>
        </authorList>
    </citation>
    <scope>NUCLEOTIDE SEQUENCE</scope>
    <source>
        <strain evidence="2">GCR5</strain>
    </source>
</reference>
<name>A0A931E4V8_9FLAO</name>